<keyword evidence="15" id="KW-1185">Reference proteome</keyword>
<dbReference type="InterPro" id="IPR029753">
    <property type="entry name" value="D-isomer_DH_CS"/>
</dbReference>
<dbReference type="Pfam" id="PF01842">
    <property type="entry name" value="ACT"/>
    <property type="match status" value="1"/>
</dbReference>
<evidence type="ECO:0000256" key="9">
    <source>
        <dbReference type="ARBA" id="ARBA00048731"/>
    </source>
</evidence>
<accession>A0A162T4L0</accession>
<dbReference type="GO" id="GO:0004617">
    <property type="term" value="F:phosphoglycerate dehydrogenase activity"/>
    <property type="evidence" value="ECO:0007669"/>
    <property type="project" value="UniProtKB-UniRule"/>
</dbReference>
<dbReference type="Pfam" id="PF19304">
    <property type="entry name" value="PGDH_inter"/>
    <property type="match status" value="1"/>
</dbReference>
<evidence type="ECO:0000256" key="4">
    <source>
        <dbReference type="ARBA" id="ARBA00021582"/>
    </source>
</evidence>
<keyword evidence="7 10" id="KW-0718">Serine biosynthesis</keyword>
<dbReference type="SUPFAM" id="SSF51735">
    <property type="entry name" value="NAD(P)-binding Rossmann-fold domains"/>
    <property type="match status" value="1"/>
</dbReference>
<evidence type="ECO:0000256" key="6">
    <source>
        <dbReference type="ARBA" id="ARBA00023027"/>
    </source>
</evidence>
<sequence>MSFRILVTDPLSEQGLAQLYAASDLEIVQEIGVSKEKLVEIIGDFDALLVRSQTKVTEEIIKAGSNLQVIGRAGVGVDNIDVRAATKAGVLVINAPDGNTITTAEFTFAMMLALARHIPQAHAKLKDGVWDRNRFVGVELRGKHLSILGLGRIGAEVAKRAQAFGMHVTAYDPYLTPTRAEKLGIKAATLEEAIRTADFLTVHTPLSKETHHLISDEQFHMMKPGVRILNCARGGIIDEGALARALEQGIVAGAALDVYEQEPAVGQPLLAFPQVISTPHLGASTEEAQVNVAVDVAQGVVDLLHGRSYPHTVNLPSLAPEQRAILEPFSNLGEVLGSFAAQLFRGGVHRVTIQYEGEPTQHATDPISRSTLRGILSRYYREEVHLISVALIAEEMGIEVTETKLPPHGGYTNVIRVTLTGANEEVTVAGTVLKGHGMRIIQIDHYPVDITPSSAMLMTWHRDRPGIIGRVGSVLGLAGINIASMQVGRAIEGGEALMLMAVDRSVSDESVQAIRDAADMERVAYIELPIA</sequence>
<dbReference type="InterPro" id="IPR029009">
    <property type="entry name" value="ASB_dom_sf"/>
</dbReference>
<comment type="pathway">
    <text evidence="2 10">Amino-acid biosynthesis; L-serine biosynthesis; L-serine from 3-phospho-D-glycerate: step 1/3.</text>
</comment>
<dbReference type="Gene3D" id="3.30.1330.90">
    <property type="entry name" value="D-3-phosphoglycerate dehydrogenase, domain 3"/>
    <property type="match status" value="1"/>
</dbReference>
<dbReference type="Pfam" id="PF00389">
    <property type="entry name" value="2-Hacid_dh"/>
    <property type="match status" value="1"/>
</dbReference>
<name>A0A162T4L0_9BACL</name>
<comment type="function">
    <text evidence="1">Catalyzes the reversible oxidation of 3-phospho-D-glycerate to 3-phosphonooxypyruvate, the first step of the phosphorylated L-serine biosynthesis pathway. Also catalyzes the reversible oxidation of 2-hydroxyglutarate to 2-oxoglutarate.</text>
</comment>
<dbReference type="EMBL" id="LSUQ01000007">
    <property type="protein sequence ID" value="OAG94686.1"/>
    <property type="molecule type" value="Genomic_DNA"/>
</dbReference>
<dbReference type="SUPFAM" id="SSF52283">
    <property type="entry name" value="Formate/glycerate dehydrogenase catalytic domain-like"/>
    <property type="match status" value="1"/>
</dbReference>
<dbReference type="PANTHER" id="PTHR42789:SF1">
    <property type="entry name" value="D-ISOMER SPECIFIC 2-HYDROXYACID DEHYDROGENASE FAMILY PROTEIN (AFU_ORTHOLOGUE AFUA_6G10090)"/>
    <property type="match status" value="1"/>
</dbReference>
<evidence type="ECO:0000313" key="12">
    <source>
        <dbReference type="EMBL" id="OAG94686.1"/>
    </source>
</evidence>
<keyword evidence="5 10" id="KW-0560">Oxidoreductase</keyword>
<dbReference type="InterPro" id="IPR006236">
    <property type="entry name" value="PGDH"/>
</dbReference>
<evidence type="ECO:0000256" key="2">
    <source>
        <dbReference type="ARBA" id="ARBA00005216"/>
    </source>
</evidence>
<evidence type="ECO:0000256" key="3">
    <source>
        <dbReference type="ARBA" id="ARBA00005854"/>
    </source>
</evidence>
<dbReference type="UniPathway" id="UPA00135">
    <property type="reaction ID" value="UER00196"/>
</dbReference>
<evidence type="ECO:0000256" key="7">
    <source>
        <dbReference type="ARBA" id="ARBA00023299"/>
    </source>
</evidence>
<dbReference type="AlphaFoldDB" id="A0A162T4L0"/>
<evidence type="ECO:0000313" key="14">
    <source>
        <dbReference type="Proteomes" id="UP000077421"/>
    </source>
</evidence>
<dbReference type="STRING" id="1765683.B2M26_06980"/>
<evidence type="ECO:0000313" key="15">
    <source>
        <dbReference type="Proteomes" id="UP000190229"/>
    </source>
</evidence>
<dbReference type="PANTHER" id="PTHR42789">
    <property type="entry name" value="D-ISOMER SPECIFIC 2-HYDROXYACID DEHYDROGENASE FAMILY PROTEIN (AFU_ORTHOLOGUE AFUA_6G10090)"/>
    <property type="match status" value="1"/>
</dbReference>
<evidence type="ECO:0000256" key="10">
    <source>
        <dbReference type="RuleBase" id="RU363003"/>
    </source>
</evidence>
<organism evidence="12 14">
    <name type="scientific">Ferroacidibacillus organovorans</name>
    <dbReference type="NCBI Taxonomy" id="1765683"/>
    <lineage>
        <taxon>Bacteria</taxon>
        <taxon>Bacillati</taxon>
        <taxon>Bacillota</taxon>
        <taxon>Bacilli</taxon>
        <taxon>Bacillales</taxon>
        <taxon>Alicyclobacillaceae</taxon>
        <taxon>Ferroacidibacillus</taxon>
    </lineage>
</organism>
<dbReference type="Gene3D" id="3.40.50.720">
    <property type="entry name" value="NAD(P)-binding Rossmann-like Domain"/>
    <property type="match status" value="2"/>
</dbReference>
<gene>
    <name evidence="12" type="ORF">AYW79_03845</name>
    <name evidence="13" type="ORF">B2M26_06980</name>
</gene>
<evidence type="ECO:0000313" key="13">
    <source>
        <dbReference type="EMBL" id="OPG16597.1"/>
    </source>
</evidence>
<dbReference type="RefSeq" id="WP_067561856.1">
    <property type="nucleotide sequence ID" value="NZ_LSUQ01000007.1"/>
</dbReference>
<dbReference type="FunFam" id="3.30.70.260:FF:000008">
    <property type="entry name" value="D-3-phosphoglycerate dehydrogenase, chloroplastic"/>
    <property type="match status" value="1"/>
</dbReference>
<dbReference type="CDD" id="cd04902">
    <property type="entry name" value="ACT_3PGDH-xct"/>
    <property type="match status" value="1"/>
</dbReference>
<comment type="similarity">
    <text evidence="3 10">Belongs to the D-isomer specific 2-hydroxyacid dehydrogenase family.</text>
</comment>
<dbReference type="FunFam" id="3.40.50.720:FF:000021">
    <property type="entry name" value="D-3-phosphoglycerate dehydrogenase"/>
    <property type="match status" value="1"/>
</dbReference>
<dbReference type="SUPFAM" id="SSF143548">
    <property type="entry name" value="Serine metabolism enzymes domain"/>
    <property type="match status" value="1"/>
</dbReference>
<keyword evidence="6 10" id="KW-0520">NAD</keyword>
<reference evidence="13 15" key="2">
    <citation type="submission" date="2017-02" db="EMBL/GenBank/DDBJ databases">
        <title>Draft genome of Acidibacillus ferrooxidans Huett2.</title>
        <authorList>
            <person name="Schopf S."/>
        </authorList>
    </citation>
    <scope>NUCLEOTIDE SEQUENCE [LARGE SCALE GENOMIC DNA]</scope>
    <source>
        <strain evidence="13 15">Huett2</strain>
    </source>
</reference>
<dbReference type="InterPro" id="IPR002912">
    <property type="entry name" value="ACT_dom"/>
</dbReference>
<dbReference type="PROSITE" id="PS00671">
    <property type="entry name" value="D_2_HYDROXYACID_DH_3"/>
    <property type="match status" value="1"/>
</dbReference>
<evidence type="ECO:0000259" key="11">
    <source>
        <dbReference type="PROSITE" id="PS51671"/>
    </source>
</evidence>
<comment type="caution">
    <text evidence="12">The sequence shown here is derived from an EMBL/GenBank/DDBJ whole genome shotgun (WGS) entry which is preliminary data.</text>
</comment>
<dbReference type="EMBL" id="MWPS01000016">
    <property type="protein sequence ID" value="OPG16597.1"/>
    <property type="molecule type" value="Genomic_DNA"/>
</dbReference>
<dbReference type="GO" id="GO:0006564">
    <property type="term" value="P:L-serine biosynthetic process"/>
    <property type="evidence" value="ECO:0007669"/>
    <property type="project" value="UniProtKB-UniRule"/>
</dbReference>
<reference evidence="12 14" key="1">
    <citation type="submission" date="2016-02" db="EMBL/GenBank/DDBJ databases">
        <title>Draft genome sequence of Acidibacillus ferrooxidans SLC66.</title>
        <authorList>
            <person name="Oliveira G."/>
            <person name="Nancucheo I."/>
            <person name="Dall'Agnol H."/>
            <person name="Johnson B."/>
            <person name="Oliveira R."/>
            <person name="Nunes G.L."/>
            <person name="Tzotzos G."/>
            <person name="Orellana S.C."/>
            <person name="Salim A.C."/>
            <person name="Araujo F.M."/>
        </authorList>
    </citation>
    <scope>NUCLEOTIDE SEQUENCE [LARGE SCALE GENOMIC DNA]</scope>
    <source>
        <strain evidence="12 14">SLC66</strain>
    </source>
</reference>
<dbReference type="Pfam" id="PF02826">
    <property type="entry name" value="2-Hacid_dh_C"/>
    <property type="match status" value="1"/>
</dbReference>
<feature type="domain" description="ACT" evidence="11">
    <location>
        <begin position="456"/>
        <end position="531"/>
    </location>
</feature>
<protein>
    <recommendedName>
        <fullName evidence="4 10">D-3-phosphoglycerate dehydrogenase</fullName>
        <ecNumber evidence="10">1.1.1.95</ecNumber>
    </recommendedName>
</protein>
<dbReference type="Proteomes" id="UP000077421">
    <property type="component" value="Unassembled WGS sequence"/>
</dbReference>
<dbReference type="GO" id="GO:0051287">
    <property type="term" value="F:NAD binding"/>
    <property type="evidence" value="ECO:0007669"/>
    <property type="project" value="UniProtKB-UniRule"/>
</dbReference>
<dbReference type="SUPFAM" id="SSF55021">
    <property type="entry name" value="ACT-like"/>
    <property type="match status" value="1"/>
</dbReference>
<dbReference type="EC" id="1.1.1.95" evidence="10"/>
<dbReference type="InterPro" id="IPR006139">
    <property type="entry name" value="D-isomer_2_OHA_DH_cat_dom"/>
</dbReference>
<dbReference type="InterPro" id="IPR050857">
    <property type="entry name" value="D-2-hydroxyacid_DH"/>
</dbReference>
<evidence type="ECO:0000256" key="1">
    <source>
        <dbReference type="ARBA" id="ARBA00003800"/>
    </source>
</evidence>
<dbReference type="NCBIfam" id="TIGR01327">
    <property type="entry name" value="PGDH"/>
    <property type="match status" value="1"/>
</dbReference>
<dbReference type="CDD" id="cd12173">
    <property type="entry name" value="PGDH_4"/>
    <property type="match status" value="1"/>
</dbReference>
<evidence type="ECO:0000256" key="5">
    <source>
        <dbReference type="ARBA" id="ARBA00023002"/>
    </source>
</evidence>
<evidence type="ECO:0000256" key="8">
    <source>
        <dbReference type="ARBA" id="ARBA00048126"/>
    </source>
</evidence>
<dbReference type="InterPro" id="IPR045865">
    <property type="entry name" value="ACT-like_dom_sf"/>
</dbReference>
<comment type="catalytic activity">
    <reaction evidence="8">
        <text>(R)-2-hydroxyglutarate + NAD(+) = 2-oxoglutarate + NADH + H(+)</text>
        <dbReference type="Rhea" id="RHEA:49612"/>
        <dbReference type="ChEBI" id="CHEBI:15378"/>
        <dbReference type="ChEBI" id="CHEBI:15801"/>
        <dbReference type="ChEBI" id="CHEBI:16810"/>
        <dbReference type="ChEBI" id="CHEBI:57540"/>
        <dbReference type="ChEBI" id="CHEBI:57945"/>
        <dbReference type="EC" id="1.1.1.399"/>
    </reaction>
</comment>
<dbReference type="InterPro" id="IPR006140">
    <property type="entry name" value="D-isomer_DH_NAD-bd"/>
</dbReference>
<dbReference type="OrthoDB" id="9805416at2"/>
<dbReference type="PROSITE" id="PS00670">
    <property type="entry name" value="D_2_HYDROXYACID_DH_2"/>
    <property type="match status" value="1"/>
</dbReference>
<dbReference type="InterPro" id="IPR036291">
    <property type="entry name" value="NAD(P)-bd_dom_sf"/>
</dbReference>
<dbReference type="PROSITE" id="PS51671">
    <property type="entry name" value="ACT"/>
    <property type="match status" value="1"/>
</dbReference>
<keyword evidence="10" id="KW-0028">Amino-acid biosynthesis</keyword>
<dbReference type="Proteomes" id="UP000190229">
    <property type="component" value="Unassembled WGS sequence"/>
</dbReference>
<dbReference type="InterPro" id="IPR045626">
    <property type="entry name" value="PGDH_ASB_dom"/>
</dbReference>
<proteinExistence type="inferred from homology"/>
<comment type="catalytic activity">
    <reaction evidence="9 10">
        <text>(2R)-3-phosphoglycerate + NAD(+) = 3-phosphooxypyruvate + NADH + H(+)</text>
        <dbReference type="Rhea" id="RHEA:12641"/>
        <dbReference type="ChEBI" id="CHEBI:15378"/>
        <dbReference type="ChEBI" id="CHEBI:18110"/>
        <dbReference type="ChEBI" id="CHEBI:57540"/>
        <dbReference type="ChEBI" id="CHEBI:57945"/>
        <dbReference type="ChEBI" id="CHEBI:58272"/>
        <dbReference type="EC" id="1.1.1.95"/>
    </reaction>
</comment>
<dbReference type="Gene3D" id="3.30.70.260">
    <property type="match status" value="1"/>
</dbReference>